<evidence type="ECO:0000313" key="1">
    <source>
        <dbReference type="EMBL" id="QTD45746.1"/>
    </source>
</evidence>
<dbReference type="Proteomes" id="UP000663903">
    <property type="component" value="Chromosome"/>
</dbReference>
<name>A0A975CIJ8_9BURK</name>
<keyword evidence="2" id="KW-1185">Reference proteome</keyword>
<evidence type="ECO:0000313" key="2">
    <source>
        <dbReference type="Proteomes" id="UP000663903"/>
    </source>
</evidence>
<organism evidence="1 2">
    <name type="scientific">Ottowia testudinis</name>
    <dbReference type="NCBI Taxonomy" id="2816950"/>
    <lineage>
        <taxon>Bacteria</taxon>
        <taxon>Pseudomonadati</taxon>
        <taxon>Pseudomonadota</taxon>
        <taxon>Betaproteobacteria</taxon>
        <taxon>Burkholderiales</taxon>
        <taxon>Comamonadaceae</taxon>
        <taxon>Ottowia</taxon>
    </lineage>
</organism>
<dbReference type="KEGG" id="otd:J1M35_02165"/>
<sequence length="100" mass="10664">MEWPGQPTPSEIAEVALASWDMNATDAESEHALCVMIARDLSADMGLSTEQAAVAAKMADCAFNSGNSPRSEAAAALWADDPVYQAMLTQLQSGDWDLNM</sequence>
<gene>
    <name evidence="1" type="ORF">J1M35_02165</name>
</gene>
<proteinExistence type="predicted"/>
<reference evidence="1" key="1">
    <citation type="submission" date="2021-03" db="EMBL/GenBank/DDBJ databases">
        <title>Ottowia sp. 27C isolated from the cloaca of a Giant Asian pond turtle (Heosemys grandis).</title>
        <authorList>
            <person name="Spergser J."/>
            <person name="Busse H.-J."/>
        </authorList>
    </citation>
    <scope>NUCLEOTIDE SEQUENCE</scope>
    <source>
        <strain evidence="1">27C</strain>
    </source>
</reference>
<dbReference type="EMBL" id="CP071796">
    <property type="protein sequence ID" value="QTD45746.1"/>
    <property type="molecule type" value="Genomic_DNA"/>
</dbReference>
<dbReference type="RefSeq" id="WP_208009493.1">
    <property type="nucleotide sequence ID" value="NZ_CP071796.1"/>
</dbReference>
<protein>
    <submittedName>
        <fullName evidence="1">Uncharacterized protein</fullName>
    </submittedName>
</protein>
<accession>A0A975CIJ8</accession>
<dbReference type="AlphaFoldDB" id="A0A975CIJ8"/>